<evidence type="ECO:0000256" key="11">
    <source>
        <dbReference type="ARBA" id="ARBA00022777"/>
    </source>
</evidence>
<feature type="domain" description="EF-hand" evidence="21">
    <location>
        <begin position="420"/>
        <end position="455"/>
    </location>
</feature>
<keyword evidence="13 18" id="KW-0067">ATP-binding</keyword>
<dbReference type="SUPFAM" id="SSF56112">
    <property type="entry name" value="Protein kinase-like (PK-like)"/>
    <property type="match status" value="1"/>
</dbReference>
<evidence type="ECO:0000256" key="6">
    <source>
        <dbReference type="ARBA" id="ARBA00022679"/>
    </source>
</evidence>
<evidence type="ECO:0000256" key="1">
    <source>
        <dbReference type="ARBA" id="ARBA00004193"/>
    </source>
</evidence>
<dbReference type="GO" id="GO:0005737">
    <property type="term" value="C:cytoplasm"/>
    <property type="evidence" value="ECO:0000318"/>
    <property type="project" value="GO_Central"/>
</dbReference>
<keyword evidence="23" id="KW-1185">Reference proteome</keyword>
<evidence type="ECO:0000259" key="21">
    <source>
        <dbReference type="PROSITE" id="PS50222"/>
    </source>
</evidence>
<keyword evidence="7" id="KW-0519">Myristate</keyword>
<dbReference type="GO" id="GO:0004683">
    <property type="term" value="F:calcium/calmodulin-dependent protein kinase activity"/>
    <property type="evidence" value="ECO:0000318"/>
    <property type="project" value="GO_Central"/>
</dbReference>
<keyword evidence="3" id="KW-1003">Cell membrane</keyword>
<evidence type="ECO:0000256" key="10">
    <source>
        <dbReference type="ARBA" id="ARBA00022741"/>
    </source>
</evidence>
<dbReference type="InterPro" id="IPR008271">
    <property type="entry name" value="Ser/Thr_kinase_AS"/>
</dbReference>
<dbReference type="PROSITE" id="PS00018">
    <property type="entry name" value="EF_HAND_1"/>
    <property type="match status" value="4"/>
</dbReference>
<dbReference type="CDD" id="cd05117">
    <property type="entry name" value="STKc_CAMK"/>
    <property type="match status" value="1"/>
</dbReference>
<evidence type="ECO:0000256" key="17">
    <source>
        <dbReference type="ARBA" id="ARBA00048679"/>
    </source>
</evidence>
<comment type="catalytic activity">
    <reaction evidence="17">
        <text>L-seryl-[protein] + ATP = O-phospho-L-seryl-[protein] + ADP + H(+)</text>
        <dbReference type="Rhea" id="RHEA:17989"/>
        <dbReference type="Rhea" id="RHEA-COMP:9863"/>
        <dbReference type="Rhea" id="RHEA-COMP:11604"/>
        <dbReference type="ChEBI" id="CHEBI:15378"/>
        <dbReference type="ChEBI" id="CHEBI:29999"/>
        <dbReference type="ChEBI" id="CHEBI:30616"/>
        <dbReference type="ChEBI" id="CHEBI:83421"/>
        <dbReference type="ChEBI" id="CHEBI:456216"/>
        <dbReference type="EC" id="2.7.11.1"/>
    </reaction>
</comment>
<dbReference type="PROSITE" id="PS50222">
    <property type="entry name" value="EF_HAND_2"/>
    <property type="match status" value="4"/>
</dbReference>
<dbReference type="InterPro" id="IPR050205">
    <property type="entry name" value="CDPK_Ser/Thr_kinases"/>
</dbReference>
<keyword evidence="11 22" id="KW-0418">Kinase</keyword>
<comment type="caution">
    <text evidence="22">The sequence shown here is derived from an EMBL/GenBank/DDBJ whole genome shotgun (WGS) entry which is preliminary data.</text>
</comment>
<dbReference type="SMART" id="SM00054">
    <property type="entry name" value="EFh"/>
    <property type="match status" value="4"/>
</dbReference>
<evidence type="ECO:0000259" key="20">
    <source>
        <dbReference type="PROSITE" id="PS50011"/>
    </source>
</evidence>
<dbReference type="SUPFAM" id="SSF47473">
    <property type="entry name" value="EF-hand"/>
    <property type="match status" value="1"/>
</dbReference>
<keyword evidence="9" id="KW-0677">Repeat</keyword>
<dbReference type="OMA" id="LYCHEQN"/>
<feature type="compositionally biased region" description="Polar residues" evidence="19">
    <location>
        <begin position="9"/>
        <end position="24"/>
    </location>
</feature>
<evidence type="ECO:0000256" key="15">
    <source>
        <dbReference type="ARBA" id="ARBA00023288"/>
    </source>
</evidence>
<keyword evidence="6" id="KW-0808">Transferase</keyword>
<dbReference type="GO" id="GO:0035556">
    <property type="term" value="P:intracellular signal transduction"/>
    <property type="evidence" value="ECO:0000318"/>
    <property type="project" value="GO_Central"/>
</dbReference>
<evidence type="ECO:0000256" key="18">
    <source>
        <dbReference type="PROSITE-ProRule" id="PRU10141"/>
    </source>
</evidence>
<keyword evidence="4" id="KW-0723">Serine/threonine-protein kinase</keyword>
<dbReference type="InterPro" id="IPR002048">
    <property type="entry name" value="EF_hand_dom"/>
</dbReference>
<comment type="catalytic activity">
    <reaction evidence="16">
        <text>L-threonyl-[protein] + ATP = O-phospho-L-threonyl-[protein] + ADP + H(+)</text>
        <dbReference type="Rhea" id="RHEA:46608"/>
        <dbReference type="Rhea" id="RHEA-COMP:11060"/>
        <dbReference type="Rhea" id="RHEA-COMP:11605"/>
        <dbReference type="ChEBI" id="CHEBI:15378"/>
        <dbReference type="ChEBI" id="CHEBI:30013"/>
        <dbReference type="ChEBI" id="CHEBI:30616"/>
        <dbReference type="ChEBI" id="CHEBI:61977"/>
        <dbReference type="ChEBI" id="CHEBI:456216"/>
        <dbReference type="EC" id="2.7.11.1"/>
    </reaction>
</comment>
<keyword evidence="8" id="KW-0479">Metal-binding</keyword>
<evidence type="ECO:0000256" key="3">
    <source>
        <dbReference type="ARBA" id="ARBA00022475"/>
    </source>
</evidence>
<dbReference type="InterPro" id="IPR000719">
    <property type="entry name" value="Prot_kinase_dom"/>
</dbReference>
<dbReference type="GO" id="GO:0005516">
    <property type="term" value="F:calmodulin binding"/>
    <property type="evidence" value="ECO:0000318"/>
    <property type="project" value="GO_Central"/>
</dbReference>
<dbReference type="FunFam" id="1.10.238.10:FF:000158">
    <property type="entry name" value="Calcium-dependent protein kinase 28"/>
    <property type="match status" value="1"/>
</dbReference>
<dbReference type="InterPro" id="IPR011992">
    <property type="entry name" value="EF-hand-dom_pair"/>
</dbReference>
<evidence type="ECO:0000256" key="16">
    <source>
        <dbReference type="ARBA" id="ARBA00047899"/>
    </source>
</evidence>
<dbReference type="GO" id="GO:0005886">
    <property type="term" value="C:plasma membrane"/>
    <property type="evidence" value="ECO:0007669"/>
    <property type="project" value="UniProtKB-SubCell"/>
</dbReference>
<dbReference type="GO" id="GO:0009931">
    <property type="term" value="F:calcium-dependent protein serine/threonine kinase activity"/>
    <property type="evidence" value="ECO:0000318"/>
    <property type="project" value="GO_Central"/>
</dbReference>
<dbReference type="PROSITE" id="PS00107">
    <property type="entry name" value="PROTEIN_KINASE_ATP"/>
    <property type="match status" value="1"/>
</dbReference>
<dbReference type="InterPro" id="IPR011009">
    <property type="entry name" value="Kinase-like_dom_sf"/>
</dbReference>
<dbReference type="SMR" id="A0A0K9NQ08"/>
<evidence type="ECO:0000256" key="8">
    <source>
        <dbReference type="ARBA" id="ARBA00022723"/>
    </source>
</evidence>
<accession>A0A0K9NQ08</accession>
<dbReference type="Pfam" id="PF13499">
    <property type="entry name" value="EF-hand_7"/>
    <property type="match status" value="2"/>
</dbReference>
<feature type="domain" description="EF-hand" evidence="21">
    <location>
        <begin position="462"/>
        <end position="497"/>
    </location>
</feature>
<proteinExistence type="predicted"/>
<sequence>MGACATKVSGASSRRSNNTASKTKPNGGDLEEKKTEGTSGEKVEVPPTQQKKQKGRAVTVPCGKQTNFGYDRDFTRRYSIGKLLGHGQFGYTFVATDKENDDRVAVKRISKNKMTLPIAVEDVKREVQILRELTGHENVVQFHNAFEDDSFVYIVMELCEGGELLDRILSKKESRYTENDAAVVVRQMLKVAAECHLHGLVHRDMKPENFLFISKNENSMLKATDFGLSDYIKPGKNFRDIVGSAYYVAPEVLKRKSGPQSDVWSIGVITYILLCGRRPFWNKTEDGIFKEVLKNKPDFNRKPWHSISESAKDFVNKLLVKNPDARLTASQALSHPWVREGGDALEIPLDISVLSNLRDFVKYSRLKQFALRVMARTLDDDNEELGNIRDQFNAIDTDGNGIISPEEMKQALEKNRPWKLKEPKVKEIVQAIDSNTDGYVDFPEFVAATLHIHQMEERDSDKWKALSKTAFDKFDIDKNGFITHDELKMHAGLRGSIDLILEEADIDKDGKISLSEFRKLFRTASIQTR</sequence>
<dbReference type="Gene3D" id="3.30.200.20">
    <property type="entry name" value="Phosphorylase Kinase, domain 1"/>
    <property type="match status" value="1"/>
</dbReference>
<evidence type="ECO:0000256" key="9">
    <source>
        <dbReference type="ARBA" id="ARBA00022737"/>
    </source>
</evidence>
<dbReference type="PROSITE" id="PS00108">
    <property type="entry name" value="PROTEIN_KINASE_ST"/>
    <property type="match status" value="1"/>
</dbReference>
<dbReference type="EC" id="2.7.11.1" evidence="2"/>
<dbReference type="PROSITE" id="PS50011">
    <property type="entry name" value="PROTEIN_KINASE_DOM"/>
    <property type="match status" value="1"/>
</dbReference>
<evidence type="ECO:0000313" key="22">
    <source>
        <dbReference type="EMBL" id="KMZ58874.1"/>
    </source>
</evidence>
<dbReference type="GO" id="GO:0005509">
    <property type="term" value="F:calcium ion binding"/>
    <property type="evidence" value="ECO:0007669"/>
    <property type="project" value="InterPro"/>
</dbReference>
<dbReference type="FunFam" id="1.10.510.10:FF:000225">
    <property type="entry name" value="calcium-dependent protein kinase 28-like"/>
    <property type="match status" value="1"/>
</dbReference>
<dbReference type="EMBL" id="LFYR01001858">
    <property type="protein sequence ID" value="KMZ58874.1"/>
    <property type="molecule type" value="Genomic_DNA"/>
</dbReference>
<evidence type="ECO:0000256" key="12">
    <source>
        <dbReference type="ARBA" id="ARBA00022837"/>
    </source>
</evidence>
<evidence type="ECO:0000256" key="4">
    <source>
        <dbReference type="ARBA" id="ARBA00022527"/>
    </source>
</evidence>
<dbReference type="InterPro" id="IPR018247">
    <property type="entry name" value="EF_Hand_1_Ca_BS"/>
</dbReference>
<feature type="region of interest" description="Disordered" evidence="19">
    <location>
        <begin position="1"/>
        <end position="58"/>
    </location>
</feature>
<dbReference type="Gene3D" id="1.10.238.10">
    <property type="entry name" value="EF-hand"/>
    <property type="match status" value="1"/>
</dbReference>
<feature type="binding site" evidence="18">
    <location>
        <position position="107"/>
    </location>
    <ligand>
        <name>ATP</name>
        <dbReference type="ChEBI" id="CHEBI:30616"/>
    </ligand>
</feature>
<dbReference type="InterPro" id="IPR017441">
    <property type="entry name" value="Protein_kinase_ATP_BS"/>
</dbReference>
<dbReference type="CDD" id="cd00051">
    <property type="entry name" value="EFh"/>
    <property type="match status" value="2"/>
</dbReference>
<dbReference type="PANTHER" id="PTHR24349">
    <property type="entry name" value="SERINE/THREONINE-PROTEIN KINASE"/>
    <property type="match status" value="1"/>
</dbReference>
<evidence type="ECO:0000256" key="19">
    <source>
        <dbReference type="SAM" id="MobiDB-lite"/>
    </source>
</evidence>
<evidence type="ECO:0000256" key="5">
    <source>
        <dbReference type="ARBA" id="ARBA00022553"/>
    </source>
</evidence>
<comment type="subcellular location">
    <subcellularLocation>
        <location evidence="1">Cell membrane</location>
        <topology evidence="1">Lipid-anchor</topology>
    </subcellularLocation>
</comment>
<dbReference type="STRING" id="29655.A0A0K9NQ08"/>
<organism evidence="22 23">
    <name type="scientific">Zostera marina</name>
    <name type="common">Eelgrass</name>
    <dbReference type="NCBI Taxonomy" id="29655"/>
    <lineage>
        <taxon>Eukaryota</taxon>
        <taxon>Viridiplantae</taxon>
        <taxon>Streptophyta</taxon>
        <taxon>Embryophyta</taxon>
        <taxon>Tracheophyta</taxon>
        <taxon>Spermatophyta</taxon>
        <taxon>Magnoliopsida</taxon>
        <taxon>Liliopsida</taxon>
        <taxon>Zosteraceae</taxon>
        <taxon>Zostera</taxon>
    </lineage>
</organism>
<name>A0A0K9NQ08_ZOSMR</name>
<dbReference type="SMART" id="SM00220">
    <property type="entry name" value="S_TKc"/>
    <property type="match status" value="1"/>
</dbReference>
<dbReference type="GO" id="GO:0005634">
    <property type="term" value="C:nucleus"/>
    <property type="evidence" value="ECO:0000318"/>
    <property type="project" value="GO_Central"/>
</dbReference>
<dbReference type="FunFam" id="3.30.200.20:FF:000101">
    <property type="entry name" value="CDPK-related kinase 1"/>
    <property type="match status" value="1"/>
</dbReference>
<gene>
    <name evidence="22" type="ORF">ZOSMA_72G00360</name>
</gene>
<evidence type="ECO:0000313" key="23">
    <source>
        <dbReference type="Proteomes" id="UP000036987"/>
    </source>
</evidence>
<keyword evidence="5" id="KW-0597">Phosphoprotein</keyword>
<dbReference type="GO" id="GO:0005524">
    <property type="term" value="F:ATP binding"/>
    <property type="evidence" value="ECO:0007669"/>
    <property type="project" value="UniProtKB-UniRule"/>
</dbReference>
<keyword evidence="12" id="KW-0106">Calcium</keyword>
<dbReference type="OrthoDB" id="40902at2759"/>
<keyword evidence="10 18" id="KW-0547">Nucleotide-binding</keyword>
<dbReference type="Pfam" id="PF00069">
    <property type="entry name" value="Pkinase"/>
    <property type="match status" value="1"/>
</dbReference>
<dbReference type="Proteomes" id="UP000036987">
    <property type="component" value="Unassembled WGS sequence"/>
</dbReference>
<keyword evidence="15" id="KW-0449">Lipoprotein</keyword>
<feature type="domain" description="Protein kinase" evidence="20">
    <location>
        <begin position="78"/>
        <end position="338"/>
    </location>
</feature>
<evidence type="ECO:0000256" key="13">
    <source>
        <dbReference type="ARBA" id="ARBA00022840"/>
    </source>
</evidence>
<feature type="domain" description="EF-hand" evidence="21">
    <location>
        <begin position="500"/>
        <end position="527"/>
    </location>
</feature>
<keyword evidence="14" id="KW-0472">Membrane</keyword>
<evidence type="ECO:0000256" key="2">
    <source>
        <dbReference type="ARBA" id="ARBA00012513"/>
    </source>
</evidence>
<dbReference type="AlphaFoldDB" id="A0A0K9NQ08"/>
<reference evidence="23" key="1">
    <citation type="journal article" date="2016" name="Nature">
        <title>The genome of the seagrass Zostera marina reveals angiosperm adaptation to the sea.</title>
        <authorList>
            <person name="Olsen J.L."/>
            <person name="Rouze P."/>
            <person name="Verhelst B."/>
            <person name="Lin Y.-C."/>
            <person name="Bayer T."/>
            <person name="Collen J."/>
            <person name="Dattolo E."/>
            <person name="De Paoli E."/>
            <person name="Dittami S."/>
            <person name="Maumus F."/>
            <person name="Michel G."/>
            <person name="Kersting A."/>
            <person name="Lauritano C."/>
            <person name="Lohaus R."/>
            <person name="Toepel M."/>
            <person name="Tonon T."/>
            <person name="Vanneste K."/>
            <person name="Amirebrahimi M."/>
            <person name="Brakel J."/>
            <person name="Bostroem C."/>
            <person name="Chovatia M."/>
            <person name="Grimwood J."/>
            <person name="Jenkins J.W."/>
            <person name="Jueterbock A."/>
            <person name="Mraz A."/>
            <person name="Stam W.T."/>
            <person name="Tice H."/>
            <person name="Bornberg-Bauer E."/>
            <person name="Green P.J."/>
            <person name="Pearson G.A."/>
            <person name="Procaccini G."/>
            <person name="Duarte C.M."/>
            <person name="Schmutz J."/>
            <person name="Reusch T.B.H."/>
            <person name="Van de Peer Y."/>
        </authorList>
    </citation>
    <scope>NUCLEOTIDE SEQUENCE [LARGE SCALE GENOMIC DNA]</scope>
    <source>
        <strain evidence="23">cv. Finnish</strain>
    </source>
</reference>
<evidence type="ECO:0000256" key="14">
    <source>
        <dbReference type="ARBA" id="ARBA00023136"/>
    </source>
</evidence>
<dbReference type="Gene3D" id="1.10.510.10">
    <property type="entry name" value="Transferase(Phosphotransferase) domain 1"/>
    <property type="match status" value="1"/>
</dbReference>
<protein>
    <recommendedName>
        <fullName evidence="2">non-specific serine/threonine protein kinase</fullName>
        <ecNumber evidence="2">2.7.11.1</ecNumber>
    </recommendedName>
</protein>
<feature type="compositionally biased region" description="Basic and acidic residues" evidence="19">
    <location>
        <begin position="30"/>
        <end position="44"/>
    </location>
</feature>
<evidence type="ECO:0000256" key="7">
    <source>
        <dbReference type="ARBA" id="ARBA00022707"/>
    </source>
</evidence>
<feature type="domain" description="EF-hand" evidence="21">
    <location>
        <begin position="383"/>
        <end position="418"/>
    </location>
</feature>